<proteinExistence type="predicted"/>
<name>A0ABQ8TV41_PERAM</name>
<dbReference type="PANTHER" id="PTHR46114:SF1">
    <property type="entry name" value="ZAD DOMAIN-CONTAINING PROTEIN"/>
    <property type="match status" value="1"/>
</dbReference>
<dbReference type="PANTHER" id="PTHR46114">
    <property type="entry name" value="APPLE DOMAIN-CONTAINING PROTEIN"/>
    <property type="match status" value="1"/>
</dbReference>
<comment type="caution">
    <text evidence="1">The sequence shown here is derived from an EMBL/GenBank/DDBJ whole genome shotgun (WGS) entry which is preliminary data.</text>
</comment>
<reference evidence="1 2" key="1">
    <citation type="journal article" date="2022" name="Allergy">
        <title>Genome assembly and annotation of Periplaneta americana reveal a comprehensive cockroach allergen profile.</title>
        <authorList>
            <person name="Wang L."/>
            <person name="Xiong Q."/>
            <person name="Saelim N."/>
            <person name="Wang L."/>
            <person name="Nong W."/>
            <person name="Wan A.T."/>
            <person name="Shi M."/>
            <person name="Liu X."/>
            <person name="Cao Q."/>
            <person name="Hui J.H.L."/>
            <person name="Sookrung N."/>
            <person name="Leung T.F."/>
            <person name="Tungtrongchitr A."/>
            <person name="Tsui S.K.W."/>
        </authorList>
    </citation>
    <scope>NUCLEOTIDE SEQUENCE [LARGE SCALE GENOMIC DNA]</scope>
    <source>
        <strain evidence="1">PWHHKU_190912</strain>
    </source>
</reference>
<sequence length="210" mass="24161">MSPGSSTESYPAFARIGLRENPGKNLNQVTCPDRDSNPGHLVSRPDALTVTPQWLVVNMNIPKNMEENGIELGTKKEGESGRKKMIYAILHAGSRLLMLSVKLRRIRPLSPFQHSYTHASIYTTHRLKKRRKARRVENYIELVVETMLSAYDKMECNMSLKIHFLHSHLDFFPSNFGVVSDEHEERLHQEITEMEKRYKGRSSSSMLADY</sequence>
<gene>
    <name evidence="1" type="ORF">ANN_01398</name>
</gene>
<evidence type="ECO:0000313" key="1">
    <source>
        <dbReference type="EMBL" id="KAJ4449991.1"/>
    </source>
</evidence>
<accession>A0ABQ8TV41</accession>
<dbReference type="Proteomes" id="UP001148838">
    <property type="component" value="Unassembled WGS sequence"/>
</dbReference>
<organism evidence="1 2">
    <name type="scientific">Periplaneta americana</name>
    <name type="common">American cockroach</name>
    <name type="synonym">Blatta americana</name>
    <dbReference type="NCBI Taxonomy" id="6978"/>
    <lineage>
        <taxon>Eukaryota</taxon>
        <taxon>Metazoa</taxon>
        <taxon>Ecdysozoa</taxon>
        <taxon>Arthropoda</taxon>
        <taxon>Hexapoda</taxon>
        <taxon>Insecta</taxon>
        <taxon>Pterygota</taxon>
        <taxon>Neoptera</taxon>
        <taxon>Polyneoptera</taxon>
        <taxon>Dictyoptera</taxon>
        <taxon>Blattodea</taxon>
        <taxon>Blattoidea</taxon>
        <taxon>Blattidae</taxon>
        <taxon>Blattinae</taxon>
        <taxon>Periplaneta</taxon>
    </lineage>
</organism>
<protein>
    <submittedName>
        <fullName evidence="1">Uncharacterized protein</fullName>
    </submittedName>
</protein>
<dbReference type="EMBL" id="JAJSOF020000003">
    <property type="protein sequence ID" value="KAJ4449991.1"/>
    <property type="molecule type" value="Genomic_DNA"/>
</dbReference>
<keyword evidence="2" id="KW-1185">Reference proteome</keyword>
<evidence type="ECO:0000313" key="2">
    <source>
        <dbReference type="Proteomes" id="UP001148838"/>
    </source>
</evidence>